<name>A0ABQ8TRM9_PERAM</name>
<protein>
    <submittedName>
        <fullName evidence="1">Uncharacterized protein</fullName>
    </submittedName>
</protein>
<comment type="caution">
    <text evidence="1">The sequence shown here is derived from an EMBL/GenBank/DDBJ whole genome shotgun (WGS) entry which is preliminary data.</text>
</comment>
<organism evidence="1 2">
    <name type="scientific">Periplaneta americana</name>
    <name type="common">American cockroach</name>
    <name type="synonym">Blatta americana</name>
    <dbReference type="NCBI Taxonomy" id="6978"/>
    <lineage>
        <taxon>Eukaryota</taxon>
        <taxon>Metazoa</taxon>
        <taxon>Ecdysozoa</taxon>
        <taxon>Arthropoda</taxon>
        <taxon>Hexapoda</taxon>
        <taxon>Insecta</taxon>
        <taxon>Pterygota</taxon>
        <taxon>Neoptera</taxon>
        <taxon>Polyneoptera</taxon>
        <taxon>Dictyoptera</taxon>
        <taxon>Blattodea</taxon>
        <taxon>Blattoidea</taxon>
        <taxon>Blattidae</taxon>
        <taxon>Blattinae</taxon>
        <taxon>Periplaneta</taxon>
    </lineage>
</organism>
<sequence length="206" mass="22717">MEVVYVWNKDGNSRRVDIIAIDRGNGRAIIIDPTVRFETAVEQPVAVHEEKKTIYDPTIQYFSDYYHIQGQIEVFGLLNGGKNSSYFLIAREVAKRPIPSHLGGGKRVSNPHPTRNSCFCVRYMDDESFETFSTLSVKALSKTHWGLFSLCGPGAFPSLPPPSVSTSLRPRYGVIDWPTPLSVLGSKLGLTALTCVVAVFMAGGHV</sequence>
<accession>A0ABQ8TRM9</accession>
<evidence type="ECO:0000313" key="1">
    <source>
        <dbReference type="EMBL" id="KAJ4449353.1"/>
    </source>
</evidence>
<proteinExistence type="predicted"/>
<dbReference type="EMBL" id="JAJSOF020000003">
    <property type="protein sequence ID" value="KAJ4449353.1"/>
    <property type="molecule type" value="Genomic_DNA"/>
</dbReference>
<reference evidence="1 2" key="1">
    <citation type="journal article" date="2022" name="Allergy">
        <title>Genome assembly and annotation of Periplaneta americana reveal a comprehensive cockroach allergen profile.</title>
        <authorList>
            <person name="Wang L."/>
            <person name="Xiong Q."/>
            <person name="Saelim N."/>
            <person name="Wang L."/>
            <person name="Nong W."/>
            <person name="Wan A.T."/>
            <person name="Shi M."/>
            <person name="Liu X."/>
            <person name="Cao Q."/>
            <person name="Hui J.H.L."/>
            <person name="Sookrung N."/>
            <person name="Leung T.F."/>
            <person name="Tungtrongchitr A."/>
            <person name="Tsui S.K.W."/>
        </authorList>
    </citation>
    <scope>NUCLEOTIDE SEQUENCE [LARGE SCALE GENOMIC DNA]</scope>
    <source>
        <strain evidence="1">PWHHKU_190912</strain>
    </source>
</reference>
<dbReference type="Proteomes" id="UP001148838">
    <property type="component" value="Unassembled WGS sequence"/>
</dbReference>
<gene>
    <name evidence="1" type="ORF">ANN_00751</name>
</gene>
<evidence type="ECO:0000313" key="2">
    <source>
        <dbReference type="Proteomes" id="UP001148838"/>
    </source>
</evidence>
<keyword evidence="2" id="KW-1185">Reference proteome</keyword>